<dbReference type="Pfam" id="PF00027">
    <property type="entry name" value="cNMP_binding"/>
    <property type="match status" value="1"/>
</dbReference>
<dbReference type="OrthoDB" id="1092431at2"/>
<sequence>MTDVLKDYLQNNSQICDSDVKLICDLAVPRQLRKGEFLLEQGAICRHKTFIAKGLLRTYSLTADGHEHILQFAPENTWTLDAESYNKTVPSKYNISAVENSRVLMWAKPDFDHLLLAVPALKLFSDHIISENVQATRNRLHTILSAGPEERYEDFLKNTPHLLQRLPLKMIAAYLGISLKTLNRVRQAQLQRI</sequence>
<evidence type="ECO:0000259" key="1">
    <source>
        <dbReference type="Pfam" id="PF00027"/>
    </source>
</evidence>
<reference evidence="2 3" key="1">
    <citation type="submission" date="2017-11" db="EMBL/GenBank/DDBJ databases">
        <title>Genomic Encyclopedia of Archaeal and Bacterial Type Strains, Phase II (KMG-II): From Individual Species to Whole Genera.</title>
        <authorList>
            <person name="Goeker M."/>
        </authorList>
    </citation>
    <scope>NUCLEOTIDE SEQUENCE [LARGE SCALE GENOMIC DNA]</scope>
    <source>
        <strain evidence="2 3">DSM 28175</strain>
    </source>
</reference>
<dbReference type="RefSeq" id="WP_100341236.1">
    <property type="nucleotide sequence ID" value="NZ_PGFJ01000001.1"/>
</dbReference>
<dbReference type="EMBL" id="PGFJ01000001">
    <property type="protein sequence ID" value="PJJ85085.1"/>
    <property type="molecule type" value="Genomic_DNA"/>
</dbReference>
<organism evidence="2 3">
    <name type="scientific">Mucilaginibacter auburnensis</name>
    <dbReference type="NCBI Taxonomy" id="1457233"/>
    <lineage>
        <taxon>Bacteria</taxon>
        <taxon>Pseudomonadati</taxon>
        <taxon>Bacteroidota</taxon>
        <taxon>Sphingobacteriia</taxon>
        <taxon>Sphingobacteriales</taxon>
        <taxon>Sphingobacteriaceae</taxon>
        <taxon>Mucilaginibacter</taxon>
    </lineage>
</organism>
<dbReference type="InterPro" id="IPR018490">
    <property type="entry name" value="cNMP-bd_dom_sf"/>
</dbReference>
<keyword evidence="3" id="KW-1185">Reference proteome</keyword>
<gene>
    <name evidence="2" type="ORF">CLV57_2113</name>
</gene>
<dbReference type="Proteomes" id="UP000242687">
    <property type="component" value="Unassembled WGS sequence"/>
</dbReference>
<dbReference type="CDD" id="cd00038">
    <property type="entry name" value="CAP_ED"/>
    <property type="match status" value="1"/>
</dbReference>
<name>A0A2H9VW88_9SPHI</name>
<dbReference type="Gene3D" id="2.60.120.10">
    <property type="entry name" value="Jelly Rolls"/>
    <property type="match status" value="1"/>
</dbReference>
<protein>
    <submittedName>
        <fullName evidence="2">CRP-like cAMP-binding protein</fullName>
    </submittedName>
</protein>
<accession>A0A2H9VW88</accession>
<dbReference type="AlphaFoldDB" id="A0A2H9VW88"/>
<evidence type="ECO:0000313" key="3">
    <source>
        <dbReference type="Proteomes" id="UP000242687"/>
    </source>
</evidence>
<evidence type="ECO:0000313" key="2">
    <source>
        <dbReference type="EMBL" id="PJJ85085.1"/>
    </source>
</evidence>
<comment type="caution">
    <text evidence="2">The sequence shown here is derived from an EMBL/GenBank/DDBJ whole genome shotgun (WGS) entry which is preliminary data.</text>
</comment>
<dbReference type="InterPro" id="IPR014710">
    <property type="entry name" value="RmlC-like_jellyroll"/>
</dbReference>
<dbReference type="InterPro" id="IPR000595">
    <property type="entry name" value="cNMP-bd_dom"/>
</dbReference>
<feature type="domain" description="Cyclic nucleotide-binding" evidence="1">
    <location>
        <begin position="30"/>
        <end position="115"/>
    </location>
</feature>
<proteinExistence type="predicted"/>
<dbReference type="SUPFAM" id="SSF51206">
    <property type="entry name" value="cAMP-binding domain-like"/>
    <property type="match status" value="1"/>
</dbReference>